<keyword evidence="2" id="KW-1185">Reference proteome</keyword>
<organism evidence="1 2">
    <name type="scientific">Paenibacillus borealis</name>
    <dbReference type="NCBI Taxonomy" id="160799"/>
    <lineage>
        <taxon>Bacteria</taxon>
        <taxon>Bacillati</taxon>
        <taxon>Bacillota</taxon>
        <taxon>Bacilli</taxon>
        <taxon>Bacillales</taxon>
        <taxon>Paenibacillaceae</taxon>
        <taxon>Paenibacillus</taxon>
    </lineage>
</organism>
<dbReference type="AlphaFoldDB" id="A0A089LDE9"/>
<gene>
    <name evidence="1" type="ORF">PBOR_19490</name>
</gene>
<sequence>MITPHNLEKYYVRIGRLKQRYLSERFEQDLPAFGSHLEAAQWFRGMFPGEFIFVEEMEAANAESYYLYDIIHDRELWERRQQDLKVKGTASGLGMLLCTQRVDIYEDGSVQIAF</sequence>
<dbReference type="RefSeq" id="WP_042214215.1">
    <property type="nucleotide sequence ID" value="NZ_CP009285.1"/>
</dbReference>
<dbReference type="Proteomes" id="UP000029518">
    <property type="component" value="Chromosome"/>
</dbReference>
<evidence type="ECO:0000313" key="1">
    <source>
        <dbReference type="EMBL" id="AIQ58862.1"/>
    </source>
</evidence>
<proteinExistence type="predicted"/>
<dbReference type="OrthoDB" id="2428270at2"/>
<protein>
    <submittedName>
        <fullName evidence="1">Uncharacterized protein</fullName>
    </submittedName>
</protein>
<dbReference type="HOGENOM" id="CLU_2118649_0_0_9"/>
<evidence type="ECO:0000313" key="2">
    <source>
        <dbReference type="Proteomes" id="UP000029518"/>
    </source>
</evidence>
<accession>A0A089LDE9</accession>
<name>A0A089LDE9_PAEBO</name>
<dbReference type="EMBL" id="CP009285">
    <property type="protein sequence ID" value="AIQ58862.1"/>
    <property type="molecule type" value="Genomic_DNA"/>
</dbReference>
<dbReference type="KEGG" id="pbd:PBOR_19490"/>
<reference evidence="1" key="1">
    <citation type="submission" date="2014-08" db="EMBL/GenBank/DDBJ databases">
        <title>Comparative genomics of the Paenibacillus odorifer group.</title>
        <authorList>
            <person name="den Bakker H.C."/>
            <person name="Tsai Y.-C.Y.-C."/>
            <person name="Martin N."/>
            <person name="Korlach J."/>
            <person name="Wiedmann M."/>
        </authorList>
    </citation>
    <scope>NUCLEOTIDE SEQUENCE [LARGE SCALE GENOMIC DNA]</scope>
    <source>
        <strain evidence="1">DSM 13188</strain>
    </source>
</reference>